<evidence type="ECO:0000313" key="2">
    <source>
        <dbReference type="Proteomes" id="UP000190648"/>
    </source>
</evidence>
<name>A0A1V4JT68_PATFA</name>
<reference evidence="1 2" key="1">
    <citation type="submission" date="2016-02" db="EMBL/GenBank/DDBJ databases">
        <title>Band-tailed pigeon sequencing and assembly.</title>
        <authorList>
            <person name="Soares A.E."/>
            <person name="Novak B.J."/>
            <person name="Rice E.S."/>
            <person name="O'Connell B."/>
            <person name="Chang D."/>
            <person name="Weber S."/>
            <person name="Shapiro B."/>
        </authorList>
    </citation>
    <scope>NUCLEOTIDE SEQUENCE [LARGE SCALE GENOMIC DNA]</scope>
    <source>
        <strain evidence="1">BTP2013</strain>
        <tissue evidence="1">Blood</tissue>
    </source>
</reference>
<comment type="caution">
    <text evidence="1">The sequence shown here is derived from an EMBL/GenBank/DDBJ whole genome shotgun (WGS) entry which is preliminary data.</text>
</comment>
<dbReference type="Proteomes" id="UP000190648">
    <property type="component" value="Unassembled WGS sequence"/>
</dbReference>
<keyword evidence="2" id="KW-1185">Reference proteome</keyword>
<dbReference type="AlphaFoldDB" id="A0A1V4JT68"/>
<organism evidence="1 2">
    <name type="scientific">Patagioenas fasciata monilis</name>
    <dbReference type="NCBI Taxonomy" id="372326"/>
    <lineage>
        <taxon>Eukaryota</taxon>
        <taxon>Metazoa</taxon>
        <taxon>Chordata</taxon>
        <taxon>Craniata</taxon>
        <taxon>Vertebrata</taxon>
        <taxon>Euteleostomi</taxon>
        <taxon>Archelosauria</taxon>
        <taxon>Archosauria</taxon>
        <taxon>Dinosauria</taxon>
        <taxon>Saurischia</taxon>
        <taxon>Theropoda</taxon>
        <taxon>Coelurosauria</taxon>
        <taxon>Aves</taxon>
        <taxon>Neognathae</taxon>
        <taxon>Neoaves</taxon>
        <taxon>Columbimorphae</taxon>
        <taxon>Columbiformes</taxon>
        <taxon>Columbidae</taxon>
        <taxon>Patagioenas</taxon>
    </lineage>
</organism>
<sequence>MPGGTLVASGPGLVCGAGVGALPASGRYEGDTRRLLLTRLCSEGRAQVLCGVKTWKSSRHHASNKSEGENSIILLGQSGALFATMSPQLLVAVLLVAALWRREAPSLGFFHNMRGHPHSFAEVKRKITEVNSEVAGTVKDIWVVVCPRATQTPLWQVSPCRTLPTVTRTPRSICCSTVGQVPLWSCDAGPAPWQPRWPAPEPAPEPAPCPTVGHLFGASWAEHLSTMTGRALSHQFFSCELGRLQPELQQDPPHENVCKTRTSGKISKCVT</sequence>
<evidence type="ECO:0000313" key="1">
    <source>
        <dbReference type="EMBL" id="OPJ74907.1"/>
    </source>
</evidence>
<protein>
    <submittedName>
        <fullName evidence="1">Uncharacterized protein</fullName>
    </submittedName>
</protein>
<gene>
    <name evidence="1" type="ORF">AV530_018409</name>
</gene>
<dbReference type="EMBL" id="LSYS01006629">
    <property type="protein sequence ID" value="OPJ74907.1"/>
    <property type="molecule type" value="Genomic_DNA"/>
</dbReference>
<accession>A0A1V4JT68</accession>
<proteinExistence type="predicted"/>